<reference evidence="1" key="1">
    <citation type="journal article" date="2021" name="Proc. Natl. Acad. Sci. U.S.A.">
        <title>A Catalog of Tens of Thousands of Viruses from Human Metagenomes Reveals Hidden Associations with Chronic Diseases.</title>
        <authorList>
            <person name="Tisza M.J."/>
            <person name="Buck C.B."/>
        </authorList>
    </citation>
    <scope>NUCLEOTIDE SEQUENCE</scope>
    <source>
        <strain evidence="1">Ct3o911</strain>
    </source>
</reference>
<organism evidence="1">
    <name type="scientific">Siphoviridae sp. ct3o911</name>
    <dbReference type="NCBI Taxonomy" id="2827560"/>
    <lineage>
        <taxon>Viruses</taxon>
        <taxon>Duplodnaviria</taxon>
        <taxon>Heunggongvirae</taxon>
        <taxon>Uroviricota</taxon>
        <taxon>Caudoviricetes</taxon>
    </lineage>
</organism>
<evidence type="ECO:0000313" key="1">
    <source>
        <dbReference type="EMBL" id="DAD70172.1"/>
    </source>
</evidence>
<dbReference type="EMBL" id="BK015861">
    <property type="protein sequence ID" value="DAD70172.1"/>
    <property type="molecule type" value="Genomic_DNA"/>
</dbReference>
<accession>A0A8S5LJD8</accession>
<sequence>MQDNIYIEQFEPHAAEIAHKTHNKMKAKELDYIFEGLIASLCENRNPVVKPVTVHTNARYVWCDDHWEKVGEIDGLFNFSGCSNNQ</sequence>
<protein>
    <submittedName>
        <fullName evidence="1">Uncharacterized protein</fullName>
    </submittedName>
</protein>
<name>A0A8S5LJD8_9CAUD</name>
<proteinExistence type="predicted"/>